<dbReference type="PANTHER" id="PTHR42915:SF1">
    <property type="entry name" value="PEPTIDOGLYCAN BETA-N-ACETYLMURAMIDASE NAMZ"/>
    <property type="match status" value="1"/>
</dbReference>
<dbReference type="Proteomes" id="UP000318661">
    <property type="component" value="Unassembled WGS sequence"/>
</dbReference>
<dbReference type="Gene3D" id="3.40.50.12170">
    <property type="entry name" value="Uncharacterised protein PF07075, DUF1343"/>
    <property type="match status" value="1"/>
</dbReference>
<reference evidence="4 5" key="1">
    <citation type="journal article" date="2019" name="Nat. Microbiol.">
        <title>Mediterranean grassland soil C-N compound turnover is dependent on rainfall and depth, and is mediated by genomically divergent microorganisms.</title>
        <authorList>
            <person name="Diamond S."/>
            <person name="Andeer P.F."/>
            <person name="Li Z."/>
            <person name="Crits-Christoph A."/>
            <person name="Burstein D."/>
            <person name="Anantharaman K."/>
            <person name="Lane K.R."/>
            <person name="Thomas B.C."/>
            <person name="Pan C."/>
            <person name="Northen T.R."/>
            <person name="Banfield J.F."/>
        </authorList>
    </citation>
    <scope>NUCLEOTIDE SEQUENCE [LARGE SCALE GENOMIC DNA]</scope>
    <source>
        <strain evidence="4">NP_2</strain>
    </source>
</reference>
<evidence type="ECO:0000259" key="2">
    <source>
        <dbReference type="Pfam" id="PF07075"/>
    </source>
</evidence>
<dbReference type="PANTHER" id="PTHR42915">
    <property type="entry name" value="HYPOTHETICAL 460 KDA PROTEIN IN FEUA-SIGW INTERGENIC REGION [PRECURSOR]"/>
    <property type="match status" value="1"/>
</dbReference>
<accession>A0A537LHM1</accession>
<gene>
    <name evidence="4" type="ORF">E6G99_06620</name>
</gene>
<sequence length="421" mass="46148">MAQLRWVFRRVITPIVGASLIWIVVLAIAQGPDIALGVDGVGDVADALAGLRIGIVTNHAAVTRDGLPTAIVLPSELPDTQLTAVFTPEHGLNASGAEPAIAAIPGSAPVFSLFGRVTRPTRQMLSRVDALVIDLQDVGVRPFTYVSTMALTMQAARRARKPVIVLDRPNPMGGLLVDGPVLEPQFRSFIGMYPIPYVHGMTIGELAQLYNNAFGIGADLRVVPMRGWRRHMSWADTGLPWVNPSPGLLTEDSPYYYATTGALDGTNLWNGVSTDARFQVILAPWIDGTKLAERLNEHQLPGVTFSASSVPLPFTHKVWSGVRVHITEPSLYRPMATTVYVLAEIRKLYGNQLVFRQPRHGLSLFDQVWGTRQVRLGIVRGDDASAIVARWQPGLQEFLVLRQRYLLYPDVPQFGDQATPQ</sequence>
<feature type="transmembrane region" description="Helical" evidence="1">
    <location>
        <begin position="7"/>
        <end position="29"/>
    </location>
</feature>
<feature type="domain" description="Peptidoglycan beta-N-acetylmuramidase NamZ N-terminal" evidence="2">
    <location>
        <begin position="53"/>
        <end position="250"/>
    </location>
</feature>
<dbReference type="Pfam" id="PF20732">
    <property type="entry name" value="NamZ_C"/>
    <property type="match status" value="1"/>
</dbReference>
<protein>
    <submittedName>
        <fullName evidence="4">DUF1343 domain-containing protein</fullName>
    </submittedName>
</protein>
<evidence type="ECO:0000313" key="5">
    <source>
        <dbReference type="Proteomes" id="UP000318661"/>
    </source>
</evidence>
<organism evidence="4 5">
    <name type="scientific">Candidatus Segetimicrobium genomatis</name>
    <dbReference type="NCBI Taxonomy" id="2569760"/>
    <lineage>
        <taxon>Bacteria</taxon>
        <taxon>Bacillati</taxon>
        <taxon>Candidatus Sysuimicrobiota</taxon>
        <taxon>Candidatus Sysuimicrobiia</taxon>
        <taxon>Candidatus Sysuimicrobiales</taxon>
        <taxon>Candidatus Segetimicrobiaceae</taxon>
        <taxon>Candidatus Segetimicrobium</taxon>
    </lineage>
</organism>
<dbReference type="GO" id="GO:0033922">
    <property type="term" value="F:peptidoglycan beta-N-acetylmuramidase activity"/>
    <property type="evidence" value="ECO:0007669"/>
    <property type="project" value="InterPro"/>
</dbReference>
<proteinExistence type="predicted"/>
<evidence type="ECO:0000313" key="4">
    <source>
        <dbReference type="EMBL" id="TMJ07466.1"/>
    </source>
</evidence>
<evidence type="ECO:0000256" key="1">
    <source>
        <dbReference type="SAM" id="Phobius"/>
    </source>
</evidence>
<feature type="domain" description="Peptidoglycan beta-N-acetylmuramidase NamZ C-terminal" evidence="3">
    <location>
        <begin position="256"/>
        <end position="408"/>
    </location>
</feature>
<dbReference type="PIRSF" id="PIRSF016719">
    <property type="entry name" value="UCP016719"/>
    <property type="match status" value="1"/>
</dbReference>
<comment type="caution">
    <text evidence="4">The sequence shown here is derived from an EMBL/GenBank/DDBJ whole genome shotgun (WGS) entry which is preliminary data.</text>
</comment>
<dbReference type="AlphaFoldDB" id="A0A537LHM1"/>
<dbReference type="InterPro" id="IPR008302">
    <property type="entry name" value="NamZ"/>
</dbReference>
<dbReference type="InterPro" id="IPR048503">
    <property type="entry name" value="NamZ_C"/>
</dbReference>
<keyword evidence="1" id="KW-0472">Membrane</keyword>
<evidence type="ECO:0000259" key="3">
    <source>
        <dbReference type="Pfam" id="PF20732"/>
    </source>
</evidence>
<keyword evidence="1" id="KW-1133">Transmembrane helix</keyword>
<dbReference type="Pfam" id="PF07075">
    <property type="entry name" value="NamZ_N"/>
    <property type="match status" value="1"/>
</dbReference>
<dbReference type="InterPro" id="IPR048502">
    <property type="entry name" value="NamZ_N"/>
</dbReference>
<keyword evidence="1" id="KW-0812">Transmembrane</keyword>
<name>A0A537LHM1_9BACT</name>
<dbReference type="Gene3D" id="3.90.1150.140">
    <property type="match status" value="1"/>
</dbReference>
<dbReference type="EMBL" id="VBAJ01000176">
    <property type="protein sequence ID" value="TMJ07466.1"/>
    <property type="molecule type" value="Genomic_DNA"/>
</dbReference>